<keyword evidence="1" id="KW-0472">Membrane</keyword>
<reference evidence="2 3" key="1">
    <citation type="submission" date="2017-11" db="EMBL/GenBank/DDBJ databases">
        <title>Draft Genome Sequence of Lactobacillus curieae NBRC 111893 isolated from Koso, a Japanese sugar-Vegetable Fermented Beverage.</title>
        <authorList>
            <person name="Chiou T.Y."/>
            <person name="Oshima K."/>
            <person name="Suda W."/>
            <person name="Hattori M."/>
            <person name="Takahashi T."/>
        </authorList>
    </citation>
    <scope>NUCLEOTIDE SEQUENCE [LARGE SCALE GENOMIC DNA]</scope>
    <source>
        <strain evidence="2 3">NBRC111893</strain>
    </source>
</reference>
<comment type="caution">
    <text evidence="2">The sequence shown here is derived from an EMBL/GenBank/DDBJ whole genome shotgun (WGS) entry which is preliminary data.</text>
</comment>
<dbReference type="EMBL" id="BEXA01000004">
    <property type="protein sequence ID" value="GAY73876.1"/>
    <property type="molecule type" value="Genomic_DNA"/>
</dbReference>
<organism evidence="2 3">
    <name type="scientific">Lentilactobacillus kosonis</name>
    <dbReference type="NCBI Taxonomy" id="2810561"/>
    <lineage>
        <taxon>Bacteria</taxon>
        <taxon>Bacillati</taxon>
        <taxon>Bacillota</taxon>
        <taxon>Bacilli</taxon>
        <taxon>Lactobacillales</taxon>
        <taxon>Lactobacillaceae</taxon>
        <taxon>Lentilactobacillus</taxon>
    </lineage>
</organism>
<evidence type="ECO:0000256" key="1">
    <source>
        <dbReference type="SAM" id="Phobius"/>
    </source>
</evidence>
<keyword evidence="1" id="KW-1133">Transmembrane helix</keyword>
<protein>
    <submittedName>
        <fullName evidence="2">Uncharacterized protein</fullName>
    </submittedName>
</protein>
<name>A0A401FNJ0_9LACO</name>
<feature type="transmembrane region" description="Helical" evidence="1">
    <location>
        <begin position="6"/>
        <end position="31"/>
    </location>
</feature>
<keyword evidence="1" id="KW-0812">Transmembrane</keyword>
<evidence type="ECO:0000313" key="3">
    <source>
        <dbReference type="Proteomes" id="UP000286974"/>
    </source>
</evidence>
<accession>A0A401FNJ0</accession>
<dbReference type="RefSeq" id="WP_125008659.1">
    <property type="nucleotide sequence ID" value="NZ_BEXA01000004.1"/>
</dbReference>
<keyword evidence="3" id="KW-1185">Reference proteome</keyword>
<dbReference type="Proteomes" id="UP000286974">
    <property type="component" value="Unassembled WGS sequence"/>
</dbReference>
<sequence length="108" mass="12545">MKTHRLWRYIVIVLGILAVFYIILMVTLRLLSMSPSGAVKVRIFEDYHPLIASKSAPYYDKDESEAFHKTIYSISERYLSSDGSFTVTMFTLKKHNGKYIAYEQPDEV</sequence>
<gene>
    <name evidence="2" type="ORF">NBRC111893_2022</name>
</gene>
<dbReference type="AlphaFoldDB" id="A0A401FNJ0"/>
<proteinExistence type="predicted"/>
<evidence type="ECO:0000313" key="2">
    <source>
        <dbReference type="EMBL" id="GAY73876.1"/>
    </source>
</evidence>